<dbReference type="RefSeq" id="WP_077862559.1">
    <property type="nucleotide sequence ID" value="NZ_CP040409.1"/>
</dbReference>
<evidence type="ECO:0000313" key="4">
    <source>
        <dbReference type="EMBL" id="OOL81065.1"/>
    </source>
</evidence>
<dbReference type="InterPro" id="IPR036250">
    <property type="entry name" value="AcylCo_DH-like_C"/>
</dbReference>
<dbReference type="GO" id="GO:0003995">
    <property type="term" value="F:acyl-CoA dehydrogenase activity"/>
    <property type="evidence" value="ECO:0007669"/>
    <property type="project" value="TreeGrafter"/>
</dbReference>
<organism evidence="4 5">
    <name type="scientific">Dolosigranulum pigrum</name>
    <dbReference type="NCBI Taxonomy" id="29394"/>
    <lineage>
        <taxon>Bacteria</taxon>
        <taxon>Bacillati</taxon>
        <taxon>Bacillota</taxon>
        <taxon>Bacilli</taxon>
        <taxon>Lactobacillales</taxon>
        <taxon>Carnobacteriaceae</taxon>
        <taxon>Dolosigranulum</taxon>
    </lineage>
</organism>
<comment type="caution">
    <text evidence="4">The sequence shown here is derived from an EMBL/GenBank/DDBJ whole genome shotgun (WGS) entry which is preliminary data.</text>
</comment>
<feature type="domain" description="Acyl-CoA dehydrogenase C-terminal" evidence="3">
    <location>
        <begin position="235"/>
        <end position="355"/>
    </location>
</feature>
<dbReference type="EMBL" id="MUYF01000003">
    <property type="protein sequence ID" value="OOL81065.1"/>
    <property type="molecule type" value="Genomic_DNA"/>
</dbReference>
<dbReference type="PANTHER" id="PTHR43884:SF12">
    <property type="entry name" value="ISOVALERYL-COA DEHYDROGENASE, MITOCHONDRIAL-RELATED"/>
    <property type="match status" value="1"/>
</dbReference>
<dbReference type="SUPFAM" id="SSF47203">
    <property type="entry name" value="Acyl-CoA dehydrogenase C-terminal domain-like"/>
    <property type="match status" value="1"/>
</dbReference>
<evidence type="ECO:0000259" key="2">
    <source>
        <dbReference type="Pfam" id="PF02771"/>
    </source>
</evidence>
<accession>A0A1S8KNK2</accession>
<feature type="domain" description="Acyl-CoA dehydrogenase/oxidase N-terminal" evidence="2">
    <location>
        <begin position="10"/>
        <end position="86"/>
    </location>
</feature>
<name>A0A1S8KNK2_9LACT</name>
<dbReference type="PANTHER" id="PTHR43884">
    <property type="entry name" value="ACYL-COA DEHYDROGENASE"/>
    <property type="match status" value="1"/>
</dbReference>
<proteinExistence type="predicted"/>
<dbReference type="Gene3D" id="2.40.110.10">
    <property type="entry name" value="Butyryl-CoA Dehydrogenase, subunit A, domain 2"/>
    <property type="match status" value="1"/>
</dbReference>
<protein>
    <submittedName>
        <fullName evidence="4">Acyl-CoA dehydrogenase</fullName>
    </submittedName>
</protein>
<evidence type="ECO:0000256" key="1">
    <source>
        <dbReference type="ARBA" id="ARBA00023002"/>
    </source>
</evidence>
<dbReference type="Gene3D" id="1.10.540.10">
    <property type="entry name" value="Acyl-CoA dehydrogenase/oxidase, N-terminal domain"/>
    <property type="match status" value="1"/>
</dbReference>
<dbReference type="Pfam" id="PF02771">
    <property type="entry name" value="Acyl-CoA_dh_N"/>
    <property type="match status" value="1"/>
</dbReference>
<dbReference type="Proteomes" id="UP000190409">
    <property type="component" value="Unassembled WGS sequence"/>
</dbReference>
<evidence type="ECO:0000259" key="3">
    <source>
        <dbReference type="Pfam" id="PF08028"/>
    </source>
</evidence>
<dbReference type="Gene3D" id="1.20.140.10">
    <property type="entry name" value="Butyryl-CoA Dehydrogenase, subunit A, domain 3"/>
    <property type="match status" value="1"/>
</dbReference>
<dbReference type="InterPro" id="IPR046373">
    <property type="entry name" value="Acyl-CoA_Oxase/DH_mid-dom_sf"/>
</dbReference>
<dbReference type="Pfam" id="PF08028">
    <property type="entry name" value="Acyl-CoA_dh_2"/>
    <property type="match status" value="1"/>
</dbReference>
<dbReference type="PIRSF" id="PIRSF016578">
    <property type="entry name" value="HsaA"/>
    <property type="match status" value="1"/>
</dbReference>
<reference evidence="4 5" key="1">
    <citation type="submission" date="2017-01" db="EMBL/GenBank/DDBJ databases">
        <title>Complete Genome Sequence of Dolosigranulum pigrum isolated from a Patient with interstitial lung disease.</title>
        <authorList>
            <person name="Mukhopadhyay R."/>
            <person name="Joaquin J."/>
            <person name="Hogue R."/>
            <person name="Fitzgerald S."/>
            <person name="Jospin G."/>
            <person name="Eisen J.A."/>
            <person name="Chaturvedi V."/>
        </authorList>
    </citation>
    <scope>NUCLEOTIDE SEQUENCE [LARGE SCALE GENOMIC DNA]</scope>
    <source>
        <strain evidence="4 5">15S00348</strain>
    </source>
</reference>
<sequence length="379" mass="42173">MFLSDELLTQIHERADKYDRENGFPYEDYEALKEAGYYKAFVPEEYGGAGLSLKEITKEQTRLAKAAPATALGINMHQIIVGLAKFMVRKGNKRGEQILRDAADGKLLAFGISEPSNDRVLFGSICDAKPIDDGGYEFFGPKVFISMAEQCDRLVTYGMDTSGDEPKSVFAYIKNDPDTIDYSPDWDVLGMRATRSLNIKLNGAKASEEEILTKVDPGPSFDPVVFGIFAHFEILLAATYHGISERALELGIETVQGRKSIANNTTYDQDKDIRWRIAEAALKANQIPPQINALAEDIEQDTDHGKFWLPRLSAIKNYATETALEVVQEITRASGGRSYSNNQELSRLLRDVHAGLFQPSDQESLHNAWAKILLGPIED</sequence>
<dbReference type="InterPro" id="IPR013786">
    <property type="entry name" value="AcylCoA_DH/ox_N"/>
</dbReference>
<dbReference type="GO" id="GO:0050660">
    <property type="term" value="F:flavin adenine dinucleotide binding"/>
    <property type="evidence" value="ECO:0007669"/>
    <property type="project" value="InterPro"/>
</dbReference>
<dbReference type="SUPFAM" id="SSF56645">
    <property type="entry name" value="Acyl-CoA dehydrogenase NM domain-like"/>
    <property type="match status" value="1"/>
</dbReference>
<dbReference type="AlphaFoldDB" id="A0A1S8KNK2"/>
<dbReference type="InterPro" id="IPR009100">
    <property type="entry name" value="AcylCoA_DH/oxidase_NM_dom_sf"/>
</dbReference>
<keyword evidence="1" id="KW-0560">Oxidoreductase</keyword>
<gene>
    <name evidence="4" type="ORF">BWX42_04230</name>
</gene>
<dbReference type="InterPro" id="IPR013107">
    <property type="entry name" value="Acyl-CoA_DH_C"/>
</dbReference>
<dbReference type="InterPro" id="IPR037069">
    <property type="entry name" value="AcylCoA_DH/ox_N_sf"/>
</dbReference>
<evidence type="ECO:0000313" key="5">
    <source>
        <dbReference type="Proteomes" id="UP000190409"/>
    </source>
</evidence>